<feature type="region of interest" description="Disordered" evidence="1">
    <location>
        <begin position="197"/>
        <end position="221"/>
    </location>
</feature>
<proteinExistence type="predicted"/>
<evidence type="ECO:0000313" key="3">
    <source>
        <dbReference type="Proteomes" id="UP001432322"/>
    </source>
</evidence>
<dbReference type="AlphaFoldDB" id="A0AAV5VJN3"/>
<accession>A0AAV5VJN3</accession>
<reference evidence="2" key="1">
    <citation type="submission" date="2023-10" db="EMBL/GenBank/DDBJ databases">
        <title>Genome assembly of Pristionchus species.</title>
        <authorList>
            <person name="Yoshida K."/>
            <person name="Sommer R.J."/>
        </authorList>
    </citation>
    <scope>NUCLEOTIDE SEQUENCE</scope>
    <source>
        <strain evidence="2">RS5133</strain>
    </source>
</reference>
<dbReference type="Proteomes" id="UP001432322">
    <property type="component" value="Unassembled WGS sequence"/>
</dbReference>
<feature type="non-terminal residue" evidence="2">
    <location>
        <position position="237"/>
    </location>
</feature>
<protein>
    <submittedName>
        <fullName evidence="2">Uncharacterized protein</fullName>
    </submittedName>
</protein>
<keyword evidence="3" id="KW-1185">Reference proteome</keyword>
<dbReference type="EMBL" id="BTSY01000003">
    <property type="protein sequence ID" value="GMT19563.1"/>
    <property type="molecule type" value="Genomic_DNA"/>
</dbReference>
<comment type="caution">
    <text evidence="2">The sequence shown here is derived from an EMBL/GenBank/DDBJ whole genome shotgun (WGS) entry which is preliminary data.</text>
</comment>
<gene>
    <name evidence="2" type="ORF">PFISCL1PPCAC_10860</name>
</gene>
<name>A0AAV5VJN3_9BILA</name>
<evidence type="ECO:0000256" key="1">
    <source>
        <dbReference type="SAM" id="MobiDB-lite"/>
    </source>
</evidence>
<evidence type="ECO:0000313" key="2">
    <source>
        <dbReference type="EMBL" id="GMT19563.1"/>
    </source>
</evidence>
<sequence length="237" mass="27157">TKGKGWMRKNPYYRMLTQMNVVIHEAVAIQERNEVYGPVDSVAHLQTCVELLDLEMNYRKMILGAGNRRVLEFARSFSKFMSNLQGAPLVGDGSDPFVNTIKIEDEDDYEENEGEIMEPLEGISADSDFEQDEIESEVDEVNEEREDIEGEVKMEIKIEDEIPLEEPLEDTVNFGPAIDDCVPTTSTLASVLRSTTREIERRKRKRPTDVDVDHEGANYRLEGEEVDHLSIKREEDE</sequence>
<feature type="non-terminal residue" evidence="2">
    <location>
        <position position="1"/>
    </location>
</feature>
<organism evidence="2 3">
    <name type="scientific">Pristionchus fissidentatus</name>
    <dbReference type="NCBI Taxonomy" id="1538716"/>
    <lineage>
        <taxon>Eukaryota</taxon>
        <taxon>Metazoa</taxon>
        <taxon>Ecdysozoa</taxon>
        <taxon>Nematoda</taxon>
        <taxon>Chromadorea</taxon>
        <taxon>Rhabditida</taxon>
        <taxon>Rhabditina</taxon>
        <taxon>Diplogasteromorpha</taxon>
        <taxon>Diplogasteroidea</taxon>
        <taxon>Neodiplogasteridae</taxon>
        <taxon>Pristionchus</taxon>
    </lineage>
</organism>